<dbReference type="GO" id="GO:0004756">
    <property type="term" value="F:selenide, water dikinase activity"/>
    <property type="evidence" value="ECO:0007669"/>
    <property type="project" value="InterPro"/>
</dbReference>
<sequence length="324" mass="33918">VLTELLSKLPAQAANPSLLVGYETGDDAAVYKINGEQGVIATTDFFMPIVDDPFDYGRIAAANALSDVYAVGGKPIMALAIAGFPMDKMTVGQVQNTLAGGNQVCADAGVPIAGGHTIDAPEPIYGLAVVGLVHPDKIKRNNAAKDGDVLILGKGLGVGILGAALNNDQLDNIGYGELIKSAVKLNSIGNELSEVPGVHAVTDVTGFGLVGHLLEVCSGSNLAATLYWDQLPILPSAINYAQRGFSTGAGNRNWDSFGDDVTLTDVLEEWQKNLITDPQTSGGLLVSCPPNQADKILSLFHEQKYEYAAVIGNLEKGVPHINVK</sequence>
<dbReference type="Pfam" id="PF00586">
    <property type="entry name" value="AIRS"/>
    <property type="match status" value="1"/>
</dbReference>
<proteinExistence type="inferred from homology"/>
<keyword evidence="3" id="KW-0479">Metal-binding</keyword>
<dbReference type="FunFam" id="3.30.1330.10:FF:000003">
    <property type="entry name" value="Selenide, water dikinase"/>
    <property type="match status" value="1"/>
</dbReference>
<evidence type="ECO:0000259" key="9">
    <source>
        <dbReference type="Pfam" id="PF00586"/>
    </source>
</evidence>
<name>A0A382AV10_9ZZZZ</name>
<comment type="similarity">
    <text evidence="1">Belongs to the selenophosphate synthase 1 family. Class I subfamily.</text>
</comment>
<keyword evidence="2" id="KW-0808">Transferase</keyword>
<dbReference type="NCBIfam" id="NF002098">
    <property type="entry name" value="PRK00943.1"/>
    <property type="match status" value="1"/>
</dbReference>
<reference evidence="11" key="1">
    <citation type="submission" date="2018-05" db="EMBL/GenBank/DDBJ databases">
        <authorList>
            <person name="Lanie J.A."/>
            <person name="Ng W.-L."/>
            <person name="Kazmierczak K.M."/>
            <person name="Andrzejewski T.M."/>
            <person name="Davidsen T.M."/>
            <person name="Wayne K.J."/>
            <person name="Tettelin H."/>
            <person name="Glass J.I."/>
            <person name="Rusch D."/>
            <person name="Podicherti R."/>
            <person name="Tsui H.-C.T."/>
            <person name="Winkler M.E."/>
        </authorList>
    </citation>
    <scope>NUCLEOTIDE SEQUENCE</scope>
</reference>
<dbReference type="InterPro" id="IPR016188">
    <property type="entry name" value="PurM-like_N"/>
</dbReference>
<dbReference type="SUPFAM" id="SSF56042">
    <property type="entry name" value="PurM C-terminal domain-like"/>
    <property type="match status" value="1"/>
</dbReference>
<evidence type="ECO:0000256" key="8">
    <source>
        <dbReference type="ARBA" id="ARBA00023266"/>
    </source>
</evidence>
<evidence type="ECO:0000256" key="5">
    <source>
        <dbReference type="ARBA" id="ARBA00022777"/>
    </source>
</evidence>
<evidence type="ECO:0000313" key="11">
    <source>
        <dbReference type="EMBL" id="SVB05400.1"/>
    </source>
</evidence>
<dbReference type="GO" id="GO:0005524">
    <property type="term" value="F:ATP binding"/>
    <property type="evidence" value="ECO:0007669"/>
    <property type="project" value="UniProtKB-KW"/>
</dbReference>
<protein>
    <recommendedName>
        <fullName evidence="12">PurM-like N-terminal domain-containing protein</fullName>
    </recommendedName>
</protein>
<evidence type="ECO:0000256" key="1">
    <source>
        <dbReference type="ARBA" id="ARBA00008026"/>
    </source>
</evidence>
<dbReference type="CDD" id="cd02195">
    <property type="entry name" value="SelD"/>
    <property type="match status" value="1"/>
</dbReference>
<evidence type="ECO:0000256" key="3">
    <source>
        <dbReference type="ARBA" id="ARBA00022723"/>
    </source>
</evidence>
<dbReference type="EMBL" id="UINC01026977">
    <property type="protein sequence ID" value="SVB05400.1"/>
    <property type="molecule type" value="Genomic_DNA"/>
</dbReference>
<dbReference type="InterPro" id="IPR023061">
    <property type="entry name" value="SelD_I"/>
</dbReference>
<keyword evidence="8" id="KW-0711">Selenium</keyword>
<keyword evidence="6" id="KW-0067">ATP-binding</keyword>
<dbReference type="InterPro" id="IPR010918">
    <property type="entry name" value="PurM-like_C_dom"/>
</dbReference>
<organism evidence="11">
    <name type="scientific">marine metagenome</name>
    <dbReference type="NCBI Taxonomy" id="408172"/>
    <lineage>
        <taxon>unclassified sequences</taxon>
        <taxon>metagenomes</taxon>
        <taxon>ecological metagenomes</taxon>
    </lineage>
</organism>
<keyword evidence="4" id="KW-0547">Nucleotide-binding</keyword>
<dbReference type="SUPFAM" id="SSF55326">
    <property type="entry name" value="PurM N-terminal domain-like"/>
    <property type="match status" value="1"/>
</dbReference>
<feature type="domain" description="PurM-like N-terminal" evidence="9">
    <location>
        <begin position="25"/>
        <end position="133"/>
    </location>
</feature>
<dbReference type="Gene3D" id="3.30.1330.10">
    <property type="entry name" value="PurM-like, N-terminal domain"/>
    <property type="match status" value="1"/>
</dbReference>
<evidence type="ECO:0000259" key="10">
    <source>
        <dbReference type="Pfam" id="PF02769"/>
    </source>
</evidence>
<gene>
    <name evidence="11" type="ORF">METZ01_LOCUS158254</name>
</gene>
<dbReference type="Pfam" id="PF02769">
    <property type="entry name" value="AIRS_C"/>
    <property type="match status" value="1"/>
</dbReference>
<dbReference type="GO" id="GO:0005737">
    <property type="term" value="C:cytoplasm"/>
    <property type="evidence" value="ECO:0007669"/>
    <property type="project" value="TreeGrafter"/>
</dbReference>
<keyword evidence="5" id="KW-0418">Kinase</keyword>
<dbReference type="GO" id="GO:0016260">
    <property type="term" value="P:selenocysteine biosynthetic process"/>
    <property type="evidence" value="ECO:0007669"/>
    <property type="project" value="InterPro"/>
</dbReference>
<evidence type="ECO:0000256" key="6">
    <source>
        <dbReference type="ARBA" id="ARBA00022840"/>
    </source>
</evidence>
<dbReference type="NCBIfam" id="TIGR00476">
    <property type="entry name" value="selD"/>
    <property type="match status" value="1"/>
</dbReference>
<dbReference type="PANTHER" id="PTHR10256">
    <property type="entry name" value="SELENIDE, WATER DIKINASE"/>
    <property type="match status" value="1"/>
</dbReference>
<dbReference type="PANTHER" id="PTHR10256:SF0">
    <property type="entry name" value="INACTIVE SELENIDE, WATER DIKINASE-LIKE PROTEIN-RELATED"/>
    <property type="match status" value="1"/>
</dbReference>
<dbReference type="GO" id="GO:0046872">
    <property type="term" value="F:metal ion binding"/>
    <property type="evidence" value="ECO:0007669"/>
    <property type="project" value="UniProtKB-KW"/>
</dbReference>
<dbReference type="InterPro" id="IPR036676">
    <property type="entry name" value="PurM-like_C_sf"/>
</dbReference>
<dbReference type="PIRSF" id="PIRSF036407">
    <property type="entry name" value="Selenphspht_syn"/>
    <property type="match status" value="1"/>
</dbReference>
<dbReference type="InterPro" id="IPR004536">
    <property type="entry name" value="SPS/SelD"/>
</dbReference>
<evidence type="ECO:0000256" key="2">
    <source>
        <dbReference type="ARBA" id="ARBA00022679"/>
    </source>
</evidence>
<dbReference type="AlphaFoldDB" id="A0A382AV10"/>
<dbReference type="InterPro" id="IPR036921">
    <property type="entry name" value="PurM-like_N_sf"/>
</dbReference>
<dbReference type="HAMAP" id="MF_00625">
    <property type="entry name" value="SelD"/>
    <property type="match status" value="1"/>
</dbReference>
<feature type="non-terminal residue" evidence="11">
    <location>
        <position position="1"/>
    </location>
</feature>
<evidence type="ECO:0000256" key="7">
    <source>
        <dbReference type="ARBA" id="ARBA00022842"/>
    </source>
</evidence>
<keyword evidence="7" id="KW-0460">Magnesium</keyword>
<dbReference type="Gene3D" id="3.90.650.10">
    <property type="entry name" value="PurM-like C-terminal domain"/>
    <property type="match status" value="1"/>
</dbReference>
<evidence type="ECO:0000256" key="4">
    <source>
        <dbReference type="ARBA" id="ARBA00022741"/>
    </source>
</evidence>
<feature type="domain" description="PurM-like C-terminal" evidence="10">
    <location>
        <begin position="145"/>
        <end position="317"/>
    </location>
</feature>
<accession>A0A382AV10</accession>
<evidence type="ECO:0008006" key="12">
    <source>
        <dbReference type="Google" id="ProtNLM"/>
    </source>
</evidence>